<accession>K3WJK9</accession>
<keyword evidence="1" id="KW-1133">Transmembrane helix</keyword>
<dbReference type="AlphaFoldDB" id="K3WJK9"/>
<feature type="transmembrane region" description="Helical" evidence="1">
    <location>
        <begin position="431"/>
        <end position="456"/>
    </location>
</feature>
<reference evidence="3" key="2">
    <citation type="submission" date="2010-04" db="EMBL/GenBank/DDBJ databases">
        <authorList>
            <person name="Buell R."/>
            <person name="Hamilton J."/>
            <person name="Hostetler J."/>
        </authorList>
    </citation>
    <scope>NUCLEOTIDE SEQUENCE [LARGE SCALE GENOMIC DNA]</scope>
    <source>
        <strain evidence="3">DAOM:BR144</strain>
    </source>
</reference>
<keyword evidence="1" id="KW-0812">Transmembrane</keyword>
<dbReference type="STRING" id="431595.K3WJK9"/>
<dbReference type="eggNOG" id="ENOG502SJD4">
    <property type="taxonomic scope" value="Eukaryota"/>
</dbReference>
<evidence type="ECO:0000313" key="2">
    <source>
        <dbReference type="EnsemblProtists" id="PYU1_T005151"/>
    </source>
</evidence>
<sequence>MGFQSRSPLQASKGLKLGLHGHYSIERLCALHEYTKTKSYLHVTIVCVLMSMPPLLSVVILEMMPLHDPSAGWNNNTVFWIRSFVGIFIISVGVVFQLQAMAPAASLNLRQCLLLSIVAASSYVASLLLIAEYVAFPVPFTLVAGVPAWALCLFPGMALAIGVARLKHDTTLRAQFLRFGNKIMLESNFMVIYPVYSLVFLSLSGASQFFFMFVLQIIKLILKKSMVKLIPDMEDLVPVVVISVDLFNALYQSKCMQSAGSLLATSGIIAVDAVQNLFVLRGLFRNMEEVMVAGQLSVSSKGLLAHVLALVDDPDTIAVDALLGVRVAASPSLRLPDQQKKLIDRLHTAQQIHLDSEISPPAMISFKPATVPIAPARATSMASASVSPAPVTESVKLDPTAPMFPVKADISCAEKTLFIKKTLQLLFKCELVLLVEYIESAISLLYAIYLLILYHLPNAKYYSEMAEVTPSELQSAVLGIVVYAFLEALSLIAVHCVLRWKFNMSALHQMAFVFQTDWLVIQSAFMAWVIMILQFTLEHNGVDFSFRFKWVHNATDTSV</sequence>
<proteinExistence type="predicted"/>
<dbReference type="InParanoid" id="K3WJK9"/>
<reference evidence="2" key="3">
    <citation type="submission" date="2015-02" db="UniProtKB">
        <authorList>
            <consortium name="EnsemblProtists"/>
        </authorList>
    </citation>
    <scope>IDENTIFICATION</scope>
    <source>
        <strain evidence="2">DAOM BR144</strain>
    </source>
</reference>
<keyword evidence="1" id="KW-0472">Membrane</keyword>
<dbReference type="HOGENOM" id="CLU_014711_2_1_1"/>
<protein>
    <submittedName>
        <fullName evidence="2">Uncharacterized protein</fullName>
    </submittedName>
</protein>
<dbReference type="VEuPathDB" id="FungiDB:PYU1_G005140"/>
<feature type="transmembrane region" description="Helical" evidence="1">
    <location>
        <begin position="112"/>
        <end position="136"/>
    </location>
</feature>
<feature type="transmembrane region" description="Helical" evidence="1">
    <location>
        <begin position="40"/>
        <end position="60"/>
    </location>
</feature>
<evidence type="ECO:0000313" key="3">
    <source>
        <dbReference type="Proteomes" id="UP000019132"/>
    </source>
</evidence>
<keyword evidence="3" id="KW-1185">Reference proteome</keyword>
<feature type="transmembrane region" description="Helical" evidence="1">
    <location>
        <begin position="176"/>
        <end position="196"/>
    </location>
</feature>
<evidence type="ECO:0000256" key="1">
    <source>
        <dbReference type="SAM" id="Phobius"/>
    </source>
</evidence>
<dbReference type="EnsemblProtists" id="PYU1_T005151">
    <property type="protein sequence ID" value="PYU1_T005151"/>
    <property type="gene ID" value="PYU1_G005140"/>
</dbReference>
<organism evidence="2 3">
    <name type="scientific">Globisporangium ultimum (strain ATCC 200006 / CBS 805.95 / DAOM BR144)</name>
    <name type="common">Pythium ultimum</name>
    <dbReference type="NCBI Taxonomy" id="431595"/>
    <lineage>
        <taxon>Eukaryota</taxon>
        <taxon>Sar</taxon>
        <taxon>Stramenopiles</taxon>
        <taxon>Oomycota</taxon>
        <taxon>Peronosporomycetes</taxon>
        <taxon>Pythiales</taxon>
        <taxon>Pythiaceae</taxon>
        <taxon>Globisporangium</taxon>
    </lineage>
</organism>
<feature type="transmembrane region" description="Helical" evidence="1">
    <location>
        <begin position="80"/>
        <end position="100"/>
    </location>
</feature>
<reference evidence="3" key="1">
    <citation type="journal article" date="2010" name="Genome Biol.">
        <title>Genome sequence of the necrotrophic plant pathogen Pythium ultimum reveals original pathogenicity mechanisms and effector repertoire.</title>
        <authorList>
            <person name="Levesque C.A."/>
            <person name="Brouwer H."/>
            <person name="Cano L."/>
            <person name="Hamilton J.P."/>
            <person name="Holt C."/>
            <person name="Huitema E."/>
            <person name="Raffaele S."/>
            <person name="Robideau G.P."/>
            <person name="Thines M."/>
            <person name="Win J."/>
            <person name="Zerillo M.M."/>
            <person name="Beakes G.W."/>
            <person name="Boore J.L."/>
            <person name="Busam D."/>
            <person name="Dumas B."/>
            <person name="Ferriera S."/>
            <person name="Fuerstenberg S.I."/>
            <person name="Gachon C.M."/>
            <person name="Gaulin E."/>
            <person name="Govers F."/>
            <person name="Grenville-Briggs L."/>
            <person name="Horner N."/>
            <person name="Hostetler J."/>
            <person name="Jiang R.H."/>
            <person name="Johnson J."/>
            <person name="Krajaejun T."/>
            <person name="Lin H."/>
            <person name="Meijer H.J."/>
            <person name="Moore B."/>
            <person name="Morris P."/>
            <person name="Phuntmart V."/>
            <person name="Puiu D."/>
            <person name="Shetty J."/>
            <person name="Stajich J.E."/>
            <person name="Tripathy S."/>
            <person name="Wawra S."/>
            <person name="van West P."/>
            <person name="Whitty B.R."/>
            <person name="Coutinho P.M."/>
            <person name="Henrissat B."/>
            <person name="Martin F."/>
            <person name="Thomas P.D."/>
            <person name="Tyler B.M."/>
            <person name="De Vries R.P."/>
            <person name="Kamoun S."/>
            <person name="Yandell M."/>
            <person name="Tisserat N."/>
            <person name="Buell C.R."/>
        </authorList>
    </citation>
    <scope>NUCLEOTIDE SEQUENCE</scope>
    <source>
        <strain evidence="3">DAOM:BR144</strain>
    </source>
</reference>
<dbReference type="OMA" id="CALHEYT"/>
<feature type="transmembrane region" description="Helical" evidence="1">
    <location>
        <begin position="476"/>
        <end position="498"/>
    </location>
</feature>
<dbReference type="EMBL" id="GL376564">
    <property type="status" value="NOT_ANNOTATED_CDS"/>
    <property type="molecule type" value="Genomic_DNA"/>
</dbReference>
<feature type="transmembrane region" description="Helical" evidence="1">
    <location>
        <begin position="518"/>
        <end position="537"/>
    </location>
</feature>
<name>K3WJK9_GLOUD</name>
<dbReference type="Proteomes" id="UP000019132">
    <property type="component" value="Unassembled WGS sequence"/>
</dbReference>
<feature type="transmembrane region" description="Helical" evidence="1">
    <location>
        <begin position="142"/>
        <end position="164"/>
    </location>
</feature>